<name>A0A146JYG3_9EUKA</name>
<evidence type="ECO:0000313" key="2">
    <source>
        <dbReference type="EMBL" id="JAP89733.1"/>
    </source>
</evidence>
<accession>A0A146JYG3</accession>
<keyword evidence="1" id="KW-0812">Transmembrane</keyword>
<reference evidence="2" key="1">
    <citation type="submission" date="2015-07" db="EMBL/GenBank/DDBJ databases">
        <title>Adaptation to a free-living lifestyle via gene acquisitions in the diplomonad Trepomonas sp. PC1.</title>
        <authorList>
            <person name="Xu F."/>
            <person name="Jerlstrom-Hultqvist J."/>
            <person name="Kolisko M."/>
            <person name="Simpson A.G.B."/>
            <person name="Roger A.J."/>
            <person name="Svard S.G."/>
            <person name="Andersson J.O."/>
        </authorList>
    </citation>
    <scope>NUCLEOTIDE SEQUENCE</scope>
    <source>
        <strain evidence="2">PC1</strain>
    </source>
</reference>
<protein>
    <submittedName>
        <fullName evidence="2">Uncharacterized protein</fullName>
    </submittedName>
</protein>
<evidence type="ECO:0000256" key="1">
    <source>
        <dbReference type="SAM" id="Phobius"/>
    </source>
</evidence>
<feature type="non-terminal residue" evidence="2">
    <location>
        <position position="1"/>
    </location>
</feature>
<keyword evidence="1" id="KW-1133">Transmembrane helix</keyword>
<proteinExistence type="predicted"/>
<dbReference type="EMBL" id="GDID01006873">
    <property type="protein sequence ID" value="JAP89733.1"/>
    <property type="molecule type" value="Transcribed_RNA"/>
</dbReference>
<feature type="transmembrane region" description="Helical" evidence="1">
    <location>
        <begin position="460"/>
        <end position="478"/>
    </location>
</feature>
<sequence length="482" mass="53922">AWPSDTLTVNQKSICQEILINQQFIGTIKIGTQQFSTPVTTFTGGQLSLSFPCVDSTNCLYSQVKPFSIALFSLLFSKDNVEISGTSGKYYTQIFNNLDCKQNIVAKINNQPGQEKVLITTKNVDTCKVNPTSDKLLITFKTSSSSLQIEKSLLNDYSISNTVDYIQQVNDFQMVCNDLSQKDSCKSVVTQLMNQDIETLIVQLQTEYTLKVDWGGTLQDATVLRTISISTMQITNELTVDCFEPSTIYVVSDKMKLFLPPGPLVNCESTISALQSDNQILKVIVAENNDLSGFFFEQEIPITLAQITQIGDLFFSVPCAELNSTNCTKTFSELRSLKSNATILMFFKVLFDDELTLKQPVSLNIISNTVEPKSINIYNDKICLDLVSTISNNEEIILKIDDQLFRYILKLDFGSGIYCKMIDVRLTSYAIYGDTTILNQLTDLIPITIYISIDSNNVEWAMFGGIIVICVTLLIIILKMKK</sequence>
<organism evidence="2">
    <name type="scientific">Trepomonas sp. PC1</name>
    <dbReference type="NCBI Taxonomy" id="1076344"/>
    <lineage>
        <taxon>Eukaryota</taxon>
        <taxon>Metamonada</taxon>
        <taxon>Diplomonadida</taxon>
        <taxon>Hexamitidae</taxon>
        <taxon>Hexamitinae</taxon>
        <taxon>Trepomonas</taxon>
    </lineage>
</organism>
<gene>
    <name evidence="2" type="ORF">TPC1_30772</name>
</gene>
<keyword evidence="1" id="KW-0472">Membrane</keyword>
<dbReference type="AlphaFoldDB" id="A0A146JYG3"/>